<proteinExistence type="predicted"/>
<protein>
    <submittedName>
        <fullName evidence="1">Uncharacterized protein</fullName>
    </submittedName>
</protein>
<keyword evidence="2" id="KW-1185">Reference proteome</keyword>
<comment type="caution">
    <text evidence="1">The sequence shown here is derived from an EMBL/GenBank/DDBJ whole genome shotgun (WGS) entry which is preliminary data.</text>
</comment>
<name>A0ABW2LJ20_9PSEU</name>
<dbReference type="EMBL" id="JBHTCJ010000003">
    <property type="protein sequence ID" value="MFC7341368.1"/>
    <property type="molecule type" value="Genomic_DNA"/>
</dbReference>
<dbReference type="RefSeq" id="WP_380666151.1">
    <property type="nucleotide sequence ID" value="NZ_JBHTCJ010000003.1"/>
</dbReference>
<evidence type="ECO:0000313" key="2">
    <source>
        <dbReference type="Proteomes" id="UP001596504"/>
    </source>
</evidence>
<sequence length="218" mass="24668">MSQHQYHEFRALRRALDDEAREELRELDPDARITALRLIASGDLRGDPDVLMETRFDAHLQVNDWGERRLMLRVPGLDRERARPYGVPRLVETWTSGEDLILDLASEDDADGAPEEPDLLFDELLPLRDELLAGDLRPLYLAWLAGYGTWERDEFAFDREADELAEPPLPAGLDELTTAQQHLAEFLRLDADLLAEAVADDGTARTVGTLLDGAARRR</sequence>
<dbReference type="Proteomes" id="UP001596504">
    <property type="component" value="Unassembled WGS sequence"/>
</dbReference>
<reference evidence="2" key="1">
    <citation type="journal article" date="2019" name="Int. J. Syst. Evol. Microbiol.">
        <title>The Global Catalogue of Microorganisms (GCM) 10K type strain sequencing project: providing services to taxonomists for standard genome sequencing and annotation.</title>
        <authorList>
            <consortium name="The Broad Institute Genomics Platform"/>
            <consortium name="The Broad Institute Genome Sequencing Center for Infectious Disease"/>
            <person name="Wu L."/>
            <person name="Ma J."/>
        </authorList>
    </citation>
    <scope>NUCLEOTIDE SEQUENCE [LARGE SCALE GENOMIC DNA]</scope>
    <source>
        <strain evidence="2">WLHS5</strain>
    </source>
</reference>
<accession>A0ABW2LJ20</accession>
<gene>
    <name evidence="1" type="ORF">ACFQRI_08075</name>
</gene>
<organism evidence="1 2">
    <name type="scientific">Saccharopolyspora griseoalba</name>
    <dbReference type="NCBI Taxonomy" id="1431848"/>
    <lineage>
        <taxon>Bacteria</taxon>
        <taxon>Bacillati</taxon>
        <taxon>Actinomycetota</taxon>
        <taxon>Actinomycetes</taxon>
        <taxon>Pseudonocardiales</taxon>
        <taxon>Pseudonocardiaceae</taxon>
        <taxon>Saccharopolyspora</taxon>
    </lineage>
</organism>
<evidence type="ECO:0000313" key="1">
    <source>
        <dbReference type="EMBL" id="MFC7341368.1"/>
    </source>
</evidence>